<keyword evidence="3" id="KW-1185">Reference proteome</keyword>
<evidence type="ECO:0000313" key="2">
    <source>
        <dbReference type="EMBL" id="BCK01225.1"/>
    </source>
</evidence>
<reference evidence="2 3" key="2">
    <citation type="submission" date="2020-08" db="EMBL/GenBank/DDBJ databases">
        <authorList>
            <person name="Ueki A."/>
            <person name="Tonouchi A."/>
        </authorList>
    </citation>
    <scope>NUCLEOTIDE SEQUENCE [LARGE SCALE GENOMIC DNA]</scope>
    <source>
        <strain evidence="2 3">CTTW</strain>
    </source>
</reference>
<reference evidence="2 3" key="1">
    <citation type="submission" date="2020-08" db="EMBL/GenBank/DDBJ databases">
        <title>Draft genome sequencing of an Anaerocolumna strain isolated from anoxic soil subjected to BSD treatment.</title>
        <authorList>
            <person name="Uek A."/>
            <person name="Tonouchi A."/>
        </authorList>
    </citation>
    <scope>NUCLEOTIDE SEQUENCE [LARGE SCALE GENOMIC DNA]</scope>
    <source>
        <strain evidence="2 3">CTTW</strain>
    </source>
</reference>
<feature type="domain" description="Spore protein YkvP/CgeB glycosyl transferase-like" evidence="1">
    <location>
        <begin position="243"/>
        <end position="384"/>
    </location>
</feature>
<evidence type="ECO:0000313" key="3">
    <source>
        <dbReference type="Proteomes" id="UP000515703"/>
    </source>
</evidence>
<proteinExistence type="predicted"/>
<evidence type="ECO:0000259" key="1">
    <source>
        <dbReference type="Pfam" id="PF13524"/>
    </source>
</evidence>
<accession>A0A7M3S9F7</accession>
<sequence length="398" mass="46533">MRILFIEWQCFGALHVVKALEDLGHEVERVEFDIKKDRDNKVYLEQAIKVLSYNYFDRVLSYNFMGSIAEACHANGVIYMAWLYDSPLFQVWNTTAYYPECYIFSFDQNLCDSLRKEGIRKVFYMPLAAEAEYLEAIPETEEQIERFTSDVSFVGKLYDKKADLQRDLYKNSPAYLQGFSDAVARAQAQIQGINILEDVLEPEDISRSIDQGLVLNRDDGTIAHKNRLYSDYYLAPKVTSLVRHNMIKQISERFQLKIYTPGSTKRYKKAINQGTVHYYYEMPIVFRHSKINLNITLCSIRTGIPLRCWDIMASGGFLLTNYQEDMLKHFEPGVDFDYFLNEESMLEKIQYYLEHEEERKQIAQNGYEKVKAFHGYKKRLAEMLSIVEGDIHNEGTSM</sequence>
<dbReference type="InterPro" id="IPR055259">
    <property type="entry name" value="YkvP/CgeB_Glyco_trans-like"/>
</dbReference>
<dbReference type="KEGG" id="acht:bsdcttw_42650"/>
<gene>
    <name evidence="2" type="ORF">bsdcttw_42650</name>
</gene>
<dbReference type="EMBL" id="AP023368">
    <property type="protein sequence ID" value="BCK01225.1"/>
    <property type="molecule type" value="Genomic_DNA"/>
</dbReference>
<dbReference type="AlphaFoldDB" id="A0A7M3S9F7"/>
<protein>
    <recommendedName>
        <fullName evidence="1">Spore protein YkvP/CgeB glycosyl transferase-like domain-containing protein</fullName>
    </recommendedName>
</protein>
<dbReference type="Pfam" id="PF13524">
    <property type="entry name" value="Glyco_trans_1_2"/>
    <property type="match status" value="1"/>
</dbReference>
<organism evidence="2 3">
    <name type="scientific">Anaerocolumna chitinilytica</name>
    <dbReference type="NCBI Taxonomy" id="1727145"/>
    <lineage>
        <taxon>Bacteria</taxon>
        <taxon>Bacillati</taxon>
        <taxon>Bacillota</taxon>
        <taxon>Clostridia</taxon>
        <taxon>Lachnospirales</taxon>
        <taxon>Lachnospiraceae</taxon>
        <taxon>Anaerocolumna</taxon>
    </lineage>
</organism>
<dbReference type="RefSeq" id="WP_185256818.1">
    <property type="nucleotide sequence ID" value="NZ_AP023368.1"/>
</dbReference>
<dbReference type="Proteomes" id="UP000515703">
    <property type="component" value="Chromosome"/>
</dbReference>
<name>A0A7M3S9F7_9FIRM</name>